<evidence type="ECO:0000256" key="24">
    <source>
        <dbReference type="ARBA" id="ARBA00047878"/>
    </source>
</evidence>
<evidence type="ECO:0000256" key="9">
    <source>
        <dbReference type="ARBA" id="ARBA00022553"/>
    </source>
</evidence>
<evidence type="ECO:0000256" key="13">
    <source>
        <dbReference type="ARBA" id="ARBA00023002"/>
    </source>
</evidence>
<dbReference type="SMART" id="SM00829">
    <property type="entry name" value="PKS_ER"/>
    <property type="match status" value="1"/>
</dbReference>
<evidence type="ECO:0000256" key="16">
    <source>
        <dbReference type="ARBA" id="ARBA00031851"/>
    </source>
</evidence>
<keyword evidence="15" id="KW-0379">Hydroxylation</keyword>
<evidence type="ECO:0000256" key="5">
    <source>
        <dbReference type="ARBA" id="ARBA00012410"/>
    </source>
</evidence>
<evidence type="ECO:0000256" key="20">
    <source>
        <dbReference type="ARBA" id="ARBA00047461"/>
    </source>
</evidence>
<evidence type="ECO:0000259" key="37">
    <source>
        <dbReference type="SMART" id="SM00829"/>
    </source>
</evidence>
<comment type="catalytic activity">
    <reaction evidence="21">
        <text>decanal + NADP(+) = (2E)-decenal + NADPH + H(+)</text>
        <dbReference type="Rhea" id="RHEA:50612"/>
        <dbReference type="ChEBI" id="CHEBI:15378"/>
        <dbReference type="ChEBI" id="CHEBI:31457"/>
        <dbReference type="ChEBI" id="CHEBI:57783"/>
        <dbReference type="ChEBI" id="CHEBI:58349"/>
        <dbReference type="ChEBI" id="CHEBI:133455"/>
    </reaction>
    <physiologicalReaction direction="right-to-left" evidence="21">
        <dbReference type="Rhea" id="RHEA:50614"/>
    </physiologicalReaction>
</comment>
<feature type="coiled-coil region" evidence="35">
    <location>
        <begin position="199"/>
        <end position="283"/>
    </location>
</feature>
<dbReference type="GO" id="GO:0047522">
    <property type="term" value="F:15-oxoprostaglandin 13-reductase [NAD(P)+] activity"/>
    <property type="evidence" value="ECO:0007669"/>
    <property type="project" value="UniProtKB-EC"/>
</dbReference>
<dbReference type="CDD" id="cd08294">
    <property type="entry name" value="leukotriene_B4_DH_like"/>
    <property type="match status" value="1"/>
</dbReference>
<evidence type="ECO:0000256" key="28">
    <source>
        <dbReference type="ARBA" id="ARBA00048387"/>
    </source>
</evidence>
<keyword evidence="14" id="KW-0443">Lipid metabolism</keyword>
<evidence type="ECO:0000256" key="26">
    <source>
        <dbReference type="ARBA" id="ARBA00048066"/>
    </source>
</evidence>
<keyword evidence="39" id="KW-1185">Reference proteome</keyword>
<evidence type="ECO:0000256" key="19">
    <source>
        <dbReference type="ARBA" id="ARBA00033119"/>
    </source>
</evidence>
<evidence type="ECO:0000256" key="21">
    <source>
        <dbReference type="ARBA" id="ARBA00047617"/>
    </source>
</evidence>
<evidence type="ECO:0000256" key="14">
    <source>
        <dbReference type="ARBA" id="ARBA00023098"/>
    </source>
</evidence>
<evidence type="ECO:0000256" key="23">
    <source>
        <dbReference type="ARBA" id="ARBA00047871"/>
    </source>
</evidence>
<comment type="subcellular location">
    <subcellularLocation>
        <location evidence="1">Cytoplasm</location>
    </subcellularLocation>
</comment>
<keyword evidence="7" id="KW-0963">Cytoplasm</keyword>
<dbReference type="Gene3D" id="3.90.180.10">
    <property type="entry name" value="Medium-chain alcohol dehydrogenases, catalytic domain"/>
    <property type="match status" value="1"/>
</dbReference>
<dbReference type="PANTHER" id="PTHR43205:SF7">
    <property type="entry name" value="PROSTAGLANDIN REDUCTASE 1"/>
    <property type="match status" value="1"/>
</dbReference>
<evidence type="ECO:0000256" key="22">
    <source>
        <dbReference type="ARBA" id="ARBA00047742"/>
    </source>
</evidence>
<dbReference type="Pfam" id="PF16884">
    <property type="entry name" value="ADH_N_2"/>
    <property type="match status" value="1"/>
</dbReference>
<comment type="catalytic activity">
    <reaction evidence="22">
        <text>pentan-2-one + NADP(+) = (E)-pent-3-en-2-one + NADPH + H(+)</text>
        <dbReference type="Rhea" id="RHEA:50788"/>
        <dbReference type="ChEBI" id="CHEBI:15378"/>
        <dbReference type="ChEBI" id="CHEBI:16472"/>
        <dbReference type="ChEBI" id="CHEBI:57783"/>
        <dbReference type="ChEBI" id="CHEBI:58349"/>
        <dbReference type="ChEBI" id="CHEBI:145276"/>
    </reaction>
    <physiologicalReaction direction="right-to-left" evidence="22">
        <dbReference type="Rhea" id="RHEA:50790"/>
    </physiologicalReaction>
</comment>
<dbReference type="InterPro" id="IPR045010">
    <property type="entry name" value="MDR_fam"/>
</dbReference>
<evidence type="ECO:0000256" key="33">
    <source>
        <dbReference type="ARBA" id="ARBA00049179"/>
    </source>
</evidence>
<evidence type="ECO:0000256" key="27">
    <source>
        <dbReference type="ARBA" id="ARBA00048290"/>
    </source>
</evidence>
<dbReference type="OrthoDB" id="809632at2759"/>
<evidence type="ECO:0000256" key="31">
    <source>
        <dbReference type="ARBA" id="ARBA00049068"/>
    </source>
</evidence>
<dbReference type="SUPFAM" id="SSF51735">
    <property type="entry name" value="NAD(P)-binding Rossmann-fold domains"/>
    <property type="match status" value="1"/>
</dbReference>
<feature type="domain" description="Enoyl reductase (ER)" evidence="37">
    <location>
        <begin position="556"/>
        <end position="878"/>
    </location>
</feature>
<evidence type="ECO:0000256" key="18">
    <source>
        <dbReference type="ARBA" id="ARBA00032297"/>
    </source>
</evidence>
<evidence type="ECO:0000256" key="2">
    <source>
        <dbReference type="ARBA" id="ARBA00010460"/>
    </source>
</evidence>
<reference evidence="38 39" key="1">
    <citation type="submission" date="2018-04" db="EMBL/GenBank/DDBJ databases">
        <authorList>
            <person name="Zhang X."/>
            <person name="Yuan J."/>
            <person name="Li F."/>
            <person name="Xiang J."/>
        </authorList>
    </citation>
    <scope>NUCLEOTIDE SEQUENCE [LARGE SCALE GENOMIC DNA]</scope>
    <source>
        <tissue evidence="38">Muscle</tissue>
    </source>
</reference>
<comment type="catalytic activity">
    <reaction evidence="29">
        <text>20-hydroxy-leukotriene B4 + NADP(+) = 12-oxo-20-hydroxy-leukotriene B4 + NADPH + H(+)</text>
        <dbReference type="Rhea" id="RHEA:51208"/>
        <dbReference type="ChEBI" id="CHEBI:15378"/>
        <dbReference type="ChEBI" id="CHEBI:57460"/>
        <dbReference type="ChEBI" id="CHEBI:57783"/>
        <dbReference type="ChEBI" id="CHEBI:58349"/>
        <dbReference type="ChEBI" id="CHEBI:133346"/>
    </reaction>
    <physiologicalReaction direction="left-to-right" evidence="29">
        <dbReference type="Rhea" id="RHEA:51209"/>
    </physiologicalReaction>
</comment>
<feature type="region of interest" description="Disordered" evidence="36">
    <location>
        <begin position="1"/>
        <end position="31"/>
    </location>
</feature>
<evidence type="ECO:0000256" key="4">
    <source>
        <dbReference type="ARBA" id="ARBA00011981"/>
    </source>
</evidence>
<protein>
    <recommendedName>
        <fullName evidence="6">Prostaglandin reductase 1</fullName>
        <ecNumber evidence="4">1.3.1.48</ecNumber>
        <ecNumber evidence="5">1.3.1.74</ecNumber>
    </recommendedName>
    <alternativeName>
        <fullName evidence="19">15-oxoprostaglandin 13-reductase</fullName>
    </alternativeName>
    <alternativeName>
        <fullName evidence="17">Dithiolethione-inducible gene 1 protein</fullName>
    </alternativeName>
    <alternativeName>
        <fullName evidence="16">Leukotriene B4 12-hydroxydehydrogenase</fullName>
    </alternativeName>
    <alternativeName>
        <fullName evidence="18">NAD(P)H-dependent alkenal/one oxidoreductase</fullName>
    </alternativeName>
</protein>
<evidence type="ECO:0000256" key="30">
    <source>
        <dbReference type="ARBA" id="ARBA00048953"/>
    </source>
</evidence>
<accession>A0A3R7QNJ3</accession>
<dbReference type="InterPro" id="IPR041694">
    <property type="entry name" value="ADH_N_2"/>
</dbReference>
<evidence type="ECO:0000256" key="1">
    <source>
        <dbReference type="ARBA" id="ARBA00004496"/>
    </source>
</evidence>
<dbReference type="SUPFAM" id="SSF50129">
    <property type="entry name" value="GroES-like"/>
    <property type="match status" value="1"/>
</dbReference>
<comment type="catalytic activity">
    <reaction evidence="24">
        <text>13,14-dihydro-15-oxo-prostaglandin F1alpha + NADP(+) = 15-oxoprostaglandin F1alpha + NADPH + H(+)</text>
        <dbReference type="Rhea" id="RHEA:50592"/>
        <dbReference type="ChEBI" id="CHEBI:15378"/>
        <dbReference type="ChEBI" id="CHEBI:57783"/>
        <dbReference type="ChEBI" id="CHEBI:58349"/>
        <dbReference type="ChEBI" id="CHEBI:79072"/>
        <dbReference type="ChEBI" id="CHEBI:133411"/>
    </reaction>
    <physiologicalReaction direction="right-to-left" evidence="24">
        <dbReference type="Rhea" id="RHEA:50594"/>
    </physiologicalReaction>
</comment>
<dbReference type="InterPro" id="IPR014190">
    <property type="entry name" value="PTGR1"/>
</dbReference>
<evidence type="ECO:0000256" key="25">
    <source>
        <dbReference type="ARBA" id="ARBA00047903"/>
    </source>
</evidence>
<dbReference type="EC" id="1.3.1.74" evidence="5"/>
<comment type="caution">
    <text evidence="38">The sequence shown here is derived from an EMBL/GenBank/DDBJ whole genome shotgun (WGS) entry which is preliminary data.</text>
</comment>
<evidence type="ECO:0000256" key="6">
    <source>
        <dbReference type="ARBA" id="ARBA00020651"/>
    </source>
</evidence>
<evidence type="ECO:0000256" key="32">
    <source>
        <dbReference type="ARBA" id="ARBA00049070"/>
    </source>
</evidence>
<comment type="catalytic activity">
    <reaction evidence="25">
        <text>dodecanal + NADP(+) = (2E)-dodecenal + NADPH + H(+)</text>
        <dbReference type="Rhea" id="RHEA:50784"/>
        <dbReference type="ChEBI" id="CHEBI:15378"/>
        <dbReference type="ChEBI" id="CHEBI:27836"/>
        <dbReference type="ChEBI" id="CHEBI:57783"/>
        <dbReference type="ChEBI" id="CHEBI:58349"/>
        <dbReference type="ChEBI" id="CHEBI:133741"/>
    </reaction>
    <physiologicalReaction direction="right-to-left" evidence="25">
        <dbReference type="Rhea" id="RHEA:50786"/>
    </physiologicalReaction>
</comment>
<evidence type="ECO:0000256" key="36">
    <source>
        <dbReference type="SAM" id="MobiDB-lite"/>
    </source>
</evidence>
<comment type="catalytic activity">
    <reaction evidence="32">
        <text>13,14-dihydro-15-oxo-prostaglandin E1 + NADP(+) = 15-oxoprostaglandin E1 + NADPH + H(+)</text>
        <dbReference type="Rhea" id="RHEA:50584"/>
        <dbReference type="ChEBI" id="CHEBI:15378"/>
        <dbReference type="ChEBI" id="CHEBI:57401"/>
        <dbReference type="ChEBI" id="CHEBI:57783"/>
        <dbReference type="ChEBI" id="CHEBI:58349"/>
        <dbReference type="ChEBI" id="CHEBI:133408"/>
    </reaction>
    <physiologicalReaction direction="right-to-left" evidence="32">
        <dbReference type="Rhea" id="RHEA:50586"/>
    </physiologicalReaction>
</comment>
<evidence type="ECO:0000313" key="38">
    <source>
        <dbReference type="EMBL" id="ROT84799.1"/>
    </source>
</evidence>
<comment type="similarity">
    <text evidence="2">Belongs to the NADP-dependent oxidoreductase L4BD family.</text>
</comment>
<organism evidence="38 39">
    <name type="scientific">Penaeus vannamei</name>
    <name type="common">Whiteleg shrimp</name>
    <name type="synonym">Litopenaeus vannamei</name>
    <dbReference type="NCBI Taxonomy" id="6689"/>
    <lineage>
        <taxon>Eukaryota</taxon>
        <taxon>Metazoa</taxon>
        <taxon>Ecdysozoa</taxon>
        <taxon>Arthropoda</taxon>
        <taxon>Crustacea</taxon>
        <taxon>Multicrustacea</taxon>
        <taxon>Malacostraca</taxon>
        <taxon>Eumalacostraca</taxon>
        <taxon>Eucarida</taxon>
        <taxon>Decapoda</taxon>
        <taxon>Dendrobranchiata</taxon>
        <taxon>Penaeoidea</taxon>
        <taxon>Penaeidae</taxon>
        <taxon>Penaeus</taxon>
    </lineage>
</organism>
<comment type="subunit">
    <text evidence="3">Monomer or homodimer.</text>
</comment>
<keyword evidence="12" id="KW-0007">Acetylation</keyword>
<dbReference type="GO" id="GO:0032440">
    <property type="term" value="F:2-alkenal reductase [NAD(P)H] activity"/>
    <property type="evidence" value="ECO:0007669"/>
    <property type="project" value="UniProtKB-EC"/>
</dbReference>
<dbReference type="InterPro" id="IPR036291">
    <property type="entry name" value="NAD(P)-bd_dom_sf"/>
</dbReference>
<comment type="catalytic activity">
    <reaction evidence="23">
        <text>leukotriene B4 + NADP(+) = 12-oxo-leukotriene B4 + NADPH + H(+)</text>
        <dbReference type="Rhea" id="RHEA:50608"/>
        <dbReference type="ChEBI" id="CHEBI:15378"/>
        <dbReference type="ChEBI" id="CHEBI:57461"/>
        <dbReference type="ChEBI" id="CHEBI:57783"/>
        <dbReference type="ChEBI" id="CHEBI:58349"/>
        <dbReference type="ChEBI" id="CHEBI:133309"/>
    </reaction>
    <physiologicalReaction direction="left-to-right" evidence="23">
        <dbReference type="Rhea" id="RHEA:50609"/>
    </physiologicalReaction>
</comment>
<evidence type="ECO:0000256" key="3">
    <source>
        <dbReference type="ARBA" id="ARBA00011852"/>
    </source>
</evidence>
<comment type="catalytic activity">
    <reaction evidence="28">
        <text>4-hydroxynonanal + NADP(+) = (E)-4-hydroxynon-2-enal + NADPH + H(+)</text>
        <dbReference type="Rhea" id="RHEA:64736"/>
        <dbReference type="ChEBI" id="CHEBI:15378"/>
        <dbReference type="ChEBI" id="CHEBI:57783"/>
        <dbReference type="ChEBI" id="CHEBI:58349"/>
        <dbReference type="ChEBI" id="CHEBI:58968"/>
        <dbReference type="ChEBI" id="CHEBI:156112"/>
    </reaction>
    <physiologicalReaction direction="right-to-left" evidence="28">
        <dbReference type="Rhea" id="RHEA:64738"/>
    </physiologicalReaction>
</comment>
<keyword evidence="13" id="KW-0560">Oxidoreductase</keyword>
<name>A0A3R7QNJ3_PENVA</name>
<reference evidence="38 39" key="2">
    <citation type="submission" date="2019-01" db="EMBL/GenBank/DDBJ databases">
        <title>The decoding of complex shrimp genome reveals the adaptation for benthos swimmer, frequently molting mechanism and breeding impact on genome.</title>
        <authorList>
            <person name="Sun Y."/>
            <person name="Gao Y."/>
            <person name="Yu Y."/>
        </authorList>
    </citation>
    <scope>NUCLEOTIDE SEQUENCE [LARGE SCALE GENOMIC DNA]</scope>
    <source>
        <tissue evidence="38">Muscle</tissue>
    </source>
</reference>
<dbReference type="Gene3D" id="3.40.50.720">
    <property type="entry name" value="NAD(P)-binding Rossmann-like Domain"/>
    <property type="match status" value="1"/>
</dbReference>
<keyword evidence="10" id="KW-0276">Fatty acid metabolism</keyword>
<dbReference type="Pfam" id="PF00107">
    <property type="entry name" value="ADH_zinc_N"/>
    <property type="match status" value="1"/>
</dbReference>
<evidence type="ECO:0000256" key="15">
    <source>
        <dbReference type="ARBA" id="ARBA00023278"/>
    </source>
</evidence>
<keyword evidence="11" id="KW-0521">NADP</keyword>
<evidence type="ECO:0000256" key="34">
    <source>
        <dbReference type="ARBA" id="ARBA00049368"/>
    </source>
</evidence>
<evidence type="ECO:0000256" key="10">
    <source>
        <dbReference type="ARBA" id="ARBA00022832"/>
    </source>
</evidence>
<gene>
    <name evidence="38" type="ORF">C7M84_022009</name>
</gene>
<dbReference type="GO" id="GO:0005737">
    <property type="term" value="C:cytoplasm"/>
    <property type="evidence" value="ECO:0007669"/>
    <property type="project" value="UniProtKB-SubCell"/>
</dbReference>
<feature type="region of interest" description="Disordered" evidence="36">
    <location>
        <begin position="449"/>
        <end position="469"/>
    </location>
</feature>
<dbReference type="FunFam" id="3.40.50.720:FF:000121">
    <property type="entry name" value="Prostaglandin reductase 2"/>
    <property type="match status" value="1"/>
</dbReference>
<dbReference type="Proteomes" id="UP000283509">
    <property type="component" value="Unassembled WGS sequence"/>
</dbReference>
<dbReference type="PANTHER" id="PTHR43205">
    <property type="entry name" value="PROSTAGLANDIN REDUCTASE"/>
    <property type="match status" value="1"/>
</dbReference>
<proteinExistence type="inferred from homology"/>
<evidence type="ECO:0000256" key="12">
    <source>
        <dbReference type="ARBA" id="ARBA00022990"/>
    </source>
</evidence>
<evidence type="ECO:0000256" key="7">
    <source>
        <dbReference type="ARBA" id="ARBA00022490"/>
    </source>
</evidence>
<sequence length="880" mass="103701">MSRRRPGTAGSVRSTSAINPLRVRPGSRPGSAREWFEAYNQRRNEEAWRLEEWKNTVNNLKKKEWQAQYYTAIAQPKHKSIDEEELRKKEEKERKLADRRARLTRLFQEDERRYQDEREQKYRESRHRPVHHHIVYPEVEMLKCRLDDLKKKNLEERQKMTESLSYEVWRRNNPQVRQMESDRFNHFVQEAWVDQRQWKEDERRRKAEEERRADIEAAERQRKLEEEEKKAEAEKLKKQGEWKVQLEAQITEIKEREKRDEFLRQEEVALEREKLRLHEITQRRLRLKDLRQRKELELFWARQYQLKLKKKAADIQQELHEDENIIEDILRGLPEDEDEQMKHRRSEAEWMKTVLGEQRKLESMREKEYELLFSEEAEAMWKKRQAEWEREQRARDRLMAEVLHGLQQQVQDHQSRNIRERETLDSEKAKLQRSIIDIRDQMQDLERDEKERREKHHMVQVQPSQRMMQEAASLRRDREDEERKLQEHRREIARLEQQLQQLWGPQYAPPETLDSETAYRTQVGSRRYIAQSQRRAKATPSMVLSKVWKLSRRPVGLPAIRDFTLVEEQVPPCQAGDVIVQAECLSVDPYMRNKAKILPLGSTMDGGQVARVIESKNAEWPVGSFMVTQAGWRCTTHLSLEKLQTTDFWQKSLQLPDMRGLPMSLGLGTLGMPGNSALFGLTEILRPVAGETVLVSGAAGAVGSVVVQIAKIKGCKVIGFAGADDKVDWLREIGADHAFNYKKVKVGEALRQAAPEKINCYFDNVGGSFTASVMPHMAFGGRVAVCGAISGYNKQEEEEEGAMTGCFKDSDVLWNCLRIRGFMFFEFADRWMEGLEQLRDWVLEGKIKYKEHVVNGFEKMPDTFIGVLKGEYRGKAIITP</sequence>
<evidence type="ECO:0000256" key="8">
    <source>
        <dbReference type="ARBA" id="ARBA00022501"/>
    </source>
</evidence>
<comment type="catalytic activity">
    <reaction evidence="33">
        <text>an n-alkanal + NADP(+) = an alk-2-enal + NADPH + H(+)</text>
        <dbReference type="Rhea" id="RHEA:13737"/>
        <dbReference type="ChEBI" id="CHEBI:12834"/>
        <dbReference type="ChEBI" id="CHEBI:13757"/>
        <dbReference type="ChEBI" id="CHEBI:15378"/>
        <dbReference type="ChEBI" id="CHEBI:57783"/>
        <dbReference type="ChEBI" id="CHEBI:58349"/>
        <dbReference type="EC" id="1.3.1.74"/>
    </reaction>
    <physiologicalReaction direction="right-to-left" evidence="33">
        <dbReference type="Rhea" id="RHEA:13739"/>
    </physiologicalReaction>
</comment>
<comment type="catalytic activity">
    <reaction evidence="27">
        <text>13,14-dihydro-15-oxo-PGF2alpha + NADP(+) = 15-oxoprostaglandin F2alpha + NADPH + H(+)</text>
        <dbReference type="Rhea" id="RHEA:50588"/>
        <dbReference type="ChEBI" id="CHEBI:15378"/>
        <dbReference type="ChEBI" id="CHEBI:57783"/>
        <dbReference type="ChEBI" id="CHEBI:58349"/>
        <dbReference type="ChEBI" id="CHEBI:133374"/>
        <dbReference type="ChEBI" id="CHEBI:133409"/>
    </reaction>
    <physiologicalReaction direction="right-to-left" evidence="27">
        <dbReference type="Rhea" id="RHEA:50590"/>
    </physiologicalReaction>
</comment>
<dbReference type="EMBL" id="QCYY01000496">
    <property type="protein sequence ID" value="ROT84799.1"/>
    <property type="molecule type" value="Genomic_DNA"/>
</dbReference>
<dbReference type="GO" id="GO:0006693">
    <property type="term" value="P:prostaglandin metabolic process"/>
    <property type="evidence" value="ECO:0007669"/>
    <property type="project" value="UniProtKB-KW"/>
</dbReference>
<feature type="coiled-coil region" evidence="35">
    <location>
        <begin position="43"/>
        <end position="159"/>
    </location>
</feature>
<dbReference type="InterPro" id="IPR020843">
    <property type="entry name" value="ER"/>
</dbReference>
<evidence type="ECO:0000256" key="29">
    <source>
        <dbReference type="ARBA" id="ARBA00048591"/>
    </source>
</evidence>
<comment type="catalytic activity">
    <reaction evidence="34">
        <text>hexanal + NADP(+) = (E)-hex-2-enal + NADPH + H(+)</text>
        <dbReference type="Rhea" id="RHEA:50776"/>
        <dbReference type="ChEBI" id="CHEBI:15378"/>
        <dbReference type="ChEBI" id="CHEBI:28913"/>
        <dbReference type="ChEBI" id="CHEBI:57783"/>
        <dbReference type="ChEBI" id="CHEBI:58349"/>
        <dbReference type="ChEBI" id="CHEBI:88528"/>
    </reaction>
    <physiologicalReaction direction="right-to-left" evidence="34">
        <dbReference type="Rhea" id="RHEA:50778"/>
    </physiologicalReaction>
</comment>
<dbReference type="InterPro" id="IPR011032">
    <property type="entry name" value="GroES-like_sf"/>
</dbReference>
<dbReference type="AlphaFoldDB" id="A0A3R7QNJ3"/>
<evidence type="ECO:0000256" key="17">
    <source>
        <dbReference type="ARBA" id="ARBA00032255"/>
    </source>
</evidence>
<comment type="catalytic activity">
    <reaction evidence="31">
        <text>(5S,12S)-dihydroxy-(6E,10E,12E,14Z)-eicosatetraenoate + NADP(+) = 12-oxo-(5S)-hydroxy-(6E,8E,10E,14Z)-eicosatetraenoate + NADPH + H(+)</text>
        <dbReference type="Rhea" id="RHEA:51212"/>
        <dbReference type="ChEBI" id="CHEBI:15378"/>
        <dbReference type="ChEBI" id="CHEBI:57783"/>
        <dbReference type="ChEBI" id="CHEBI:58349"/>
        <dbReference type="ChEBI" id="CHEBI:133974"/>
        <dbReference type="ChEBI" id="CHEBI:133975"/>
    </reaction>
    <physiologicalReaction direction="left-to-right" evidence="31">
        <dbReference type="Rhea" id="RHEA:51213"/>
    </physiologicalReaction>
</comment>
<evidence type="ECO:0000313" key="39">
    <source>
        <dbReference type="Proteomes" id="UP000283509"/>
    </source>
</evidence>
<comment type="catalytic activity">
    <reaction evidence="26">
        <text>nonan-2-one + NADP(+) = (3E)-nonen-2-one + NADPH + H(+)</text>
        <dbReference type="Rhea" id="RHEA:50616"/>
        <dbReference type="ChEBI" id="CHEBI:15378"/>
        <dbReference type="ChEBI" id="CHEBI:57783"/>
        <dbReference type="ChEBI" id="CHEBI:58349"/>
        <dbReference type="ChEBI" id="CHEBI:77927"/>
        <dbReference type="ChEBI" id="CHEBI:133457"/>
    </reaction>
    <physiologicalReaction direction="right-to-left" evidence="26">
        <dbReference type="Rhea" id="RHEA:50618"/>
    </physiologicalReaction>
</comment>
<dbReference type="EC" id="1.3.1.48" evidence="4"/>
<keyword evidence="9" id="KW-0597">Phosphoprotein</keyword>
<dbReference type="InterPro" id="IPR013149">
    <property type="entry name" value="ADH-like_C"/>
</dbReference>
<comment type="catalytic activity">
    <reaction evidence="20">
        <text>octanal + NADP(+) = (2E)-octenal + NADPH + H(+)</text>
        <dbReference type="Rhea" id="RHEA:50780"/>
        <dbReference type="ChEBI" id="CHEBI:15378"/>
        <dbReference type="ChEBI" id="CHEBI:17935"/>
        <dbReference type="ChEBI" id="CHEBI:57783"/>
        <dbReference type="ChEBI" id="CHEBI:58349"/>
        <dbReference type="ChEBI" id="CHEBI:61748"/>
    </reaction>
    <physiologicalReaction direction="right-to-left" evidence="20">
        <dbReference type="Rhea" id="RHEA:50782"/>
    </physiologicalReaction>
</comment>
<evidence type="ECO:0000256" key="11">
    <source>
        <dbReference type="ARBA" id="ARBA00022857"/>
    </source>
</evidence>
<evidence type="ECO:0000256" key="35">
    <source>
        <dbReference type="SAM" id="Coils"/>
    </source>
</evidence>
<comment type="catalytic activity">
    <reaction evidence="30">
        <text>6-trans-leukotriene B4 + NADP(+) = 12-oxo-(5S)-hydroxy-(6E,8E,10E,14Z)-eicosatetraenoate + NADPH + H(+)</text>
        <dbReference type="Rhea" id="RHEA:51204"/>
        <dbReference type="ChEBI" id="CHEBI:15378"/>
        <dbReference type="ChEBI" id="CHEBI:57783"/>
        <dbReference type="ChEBI" id="CHEBI:58349"/>
        <dbReference type="ChEBI" id="CHEBI:90723"/>
        <dbReference type="ChEBI" id="CHEBI:133974"/>
    </reaction>
    <physiologicalReaction direction="left-to-right" evidence="30">
        <dbReference type="Rhea" id="RHEA:51205"/>
    </physiologicalReaction>
</comment>
<keyword evidence="8" id="KW-0644">Prostaglandin metabolism</keyword>
<keyword evidence="35" id="KW-0175">Coiled coil</keyword>